<accession>A0A9P4Z3S9</accession>
<reference evidence="2" key="1">
    <citation type="submission" date="2020-03" db="EMBL/GenBank/DDBJ databases">
        <title>Site-based positive gene gene selection in Geosmithia morbida across the United States reveals a broad range of putative effectors and factors for local host and environmental adapation.</title>
        <authorList>
            <person name="Onufrak A."/>
            <person name="Murdoch R.W."/>
            <person name="Gazis R."/>
            <person name="Huff M."/>
            <person name="Staton M."/>
            <person name="Klingeman W."/>
            <person name="Hadziabdic D."/>
        </authorList>
    </citation>
    <scope>NUCLEOTIDE SEQUENCE</scope>
    <source>
        <strain evidence="2">1262</strain>
    </source>
</reference>
<gene>
    <name evidence="2" type="ORF">GMORB2_0646</name>
</gene>
<dbReference type="AlphaFoldDB" id="A0A9P4Z3S9"/>
<dbReference type="OrthoDB" id="3685327at2759"/>
<evidence type="ECO:0000256" key="1">
    <source>
        <dbReference type="SAM" id="SignalP"/>
    </source>
</evidence>
<dbReference type="RefSeq" id="XP_035325561.1">
    <property type="nucleotide sequence ID" value="XM_035462631.1"/>
</dbReference>
<feature type="signal peptide" evidence="1">
    <location>
        <begin position="1"/>
        <end position="22"/>
    </location>
</feature>
<keyword evidence="1" id="KW-0732">Signal</keyword>
<name>A0A9P4Z3S9_9HYPO</name>
<dbReference type="EMBL" id="JAANYQ010000001">
    <property type="protein sequence ID" value="KAF4126909.1"/>
    <property type="molecule type" value="Genomic_DNA"/>
</dbReference>
<evidence type="ECO:0000313" key="2">
    <source>
        <dbReference type="EMBL" id="KAF4126909.1"/>
    </source>
</evidence>
<protein>
    <submittedName>
        <fullName evidence="2">Uncharacterized protein</fullName>
    </submittedName>
</protein>
<dbReference type="GeneID" id="55966876"/>
<feature type="chain" id="PRO_5040286009" evidence="1">
    <location>
        <begin position="23"/>
        <end position="190"/>
    </location>
</feature>
<comment type="caution">
    <text evidence="2">The sequence shown here is derived from an EMBL/GenBank/DDBJ whole genome shotgun (WGS) entry which is preliminary data.</text>
</comment>
<dbReference type="Proteomes" id="UP000749293">
    <property type="component" value="Unassembled WGS sequence"/>
</dbReference>
<keyword evidence="3" id="KW-1185">Reference proteome</keyword>
<evidence type="ECO:0000313" key="3">
    <source>
        <dbReference type="Proteomes" id="UP000749293"/>
    </source>
</evidence>
<organism evidence="2 3">
    <name type="scientific">Geosmithia morbida</name>
    <dbReference type="NCBI Taxonomy" id="1094350"/>
    <lineage>
        <taxon>Eukaryota</taxon>
        <taxon>Fungi</taxon>
        <taxon>Dikarya</taxon>
        <taxon>Ascomycota</taxon>
        <taxon>Pezizomycotina</taxon>
        <taxon>Sordariomycetes</taxon>
        <taxon>Hypocreomycetidae</taxon>
        <taxon>Hypocreales</taxon>
        <taxon>Bionectriaceae</taxon>
        <taxon>Geosmithia</taxon>
    </lineage>
</organism>
<sequence length="190" mass="21079">MGPEIYLQLTAVLVALLAVSDGNDNSLHDQEKGTEPARDIPASVLESGDTIERGQWVRRITGYVQVGRYGSRHNVLTVNTELEYYLNAENCVEATYHTWTDGLGTRKKYRTVVFGKGSLVNFGDGAITTGNITSYGKVGMALGSRPAQCERVDQDCDPFMQRRERPFKKLSDENLGIFLSNMPTSPCPRQ</sequence>
<proteinExistence type="predicted"/>